<evidence type="ECO:0000256" key="1">
    <source>
        <dbReference type="SAM" id="MobiDB-lite"/>
    </source>
</evidence>
<dbReference type="EMBL" id="JAHRIQ010043388">
    <property type="protein sequence ID" value="MEQ2235062.1"/>
    <property type="molecule type" value="Genomic_DNA"/>
</dbReference>
<comment type="caution">
    <text evidence="2">The sequence shown here is derived from an EMBL/GenBank/DDBJ whole genome shotgun (WGS) entry which is preliminary data.</text>
</comment>
<accession>A0ABV0TRX3</accession>
<reference evidence="2 3" key="1">
    <citation type="submission" date="2021-06" db="EMBL/GenBank/DDBJ databases">
        <authorList>
            <person name="Palmer J.M."/>
        </authorList>
    </citation>
    <scope>NUCLEOTIDE SEQUENCE [LARGE SCALE GENOMIC DNA]</scope>
    <source>
        <strain evidence="3">if_2019</strain>
        <tissue evidence="2">Muscle</tissue>
    </source>
</reference>
<sequence>MSGWAGFSEEELRRIQQKGKVQPLQSVIFIRFNVNMSRFHLHRLRWTFCRSPRKEAFCIQPEPAEDTAGESASVSRLTEPPPRATAQQTSADTGRSASRPDRSSCCRTGQAAKTR</sequence>
<evidence type="ECO:0000313" key="3">
    <source>
        <dbReference type="Proteomes" id="UP001482620"/>
    </source>
</evidence>
<gene>
    <name evidence="2" type="ORF">ILYODFUR_037762</name>
</gene>
<organism evidence="2 3">
    <name type="scientific">Ilyodon furcidens</name>
    <name type="common">goldbreast splitfin</name>
    <dbReference type="NCBI Taxonomy" id="33524"/>
    <lineage>
        <taxon>Eukaryota</taxon>
        <taxon>Metazoa</taxon>
        <taxon>Chordata</taxon>
        <taxon>Craniata</taxon>
        <taxon>Vertebrata</taxon>
        <taxon>Euteleostomi</taxon>
        <taxon>Actinopterygii</taxon>
        <taxon>Neopterygii</taxon>
        <taxon>Teleostei</taxon>
        <taxon>Neoteleostei</taxon>
        <taxon>Acanthomorphata</taxon>
        <taxon>Ovalentaria</taxon>
        <taxon>Atherinomorphae</taxon>
        <taxon>Cyprinodontiformes</taxon>
        <taxon>Goodeidae</taxon>
        <taxon>Ilyodon</taxon>
    </lineage>
</organism>
<protein>
    <submittedName>
        <fullName evidence="2">Uncharacterized protein</fullName>
    </submittedName>
</protein>
<feature type="compositionally biased region" description="Polar residues" evidence="1">
    <location>
        <begin position="85"/>
        <end position="96"/>
    </location>
</feature>
<proteinExistence type="predicted"/>
<feature type="region of interest" description="Disordered" evidence="1">
    <location>
        <begin position="60"/>
        <end position="115"/>
    </location>
</feature>
<name>A0ABV0TRX3_9TELE</name>
<keyword evidence="3" id="KW-1185">Reference proteome</keyword>
<evidence type="ECO:0000313" key="2">
    <source>
        <dbReference type="EMBL" id="MEQ2235062.1"/>
    </source>
</evidence>
<feature type="compositionally biased region" description="Polar residues" evidence="1">
    <location>
        <begin position="105"/>
        <end position="115"/>
    </location>
</feature>
<dbReference type="Proteomes" id="UP001482620">
    <property type="component" value="Unassembled WGS sequence"/>
</dbReference>